<evidence type="ECO:0000259" key="12">
    <source>
        <dbReference type="Pfam" id="PF10502"/>
    </source>
</evidence>
<evidence type="ECO:0000256" key="6">
    <source>
        <dbReference type="ARBA" id="ARBA00022528"/>
    </source>
</evidence>
<dbReference type="PROSITE" id="PS00761">
    <property type="entry name" value="SPASE_I_3"/>
    <property type="match status" value="1"/>
</dbReference>
<keyword evidence="14" id="KW-1185">Reference proteome</keyword>
<dbReference type="InterPro" id="IPR019757">
    <property type="entry name" value="Pept_S26A_signal_pept_1_Lys-AS"/>
</dbReference>
<dbReference type="EC" id="3.4.21.89" evidence="5"/>
<dbReference type="OrthoDB" id="308440at2759"/>
<dbReference type="GO" id="GO:0009003">
    <property type="term" value="F:signal peptidase activity"/>
    <property type="evidence" value="ECO:0007669"/>
    <property type="project" value="UniProtKB-EC"/>
</dbReference>
<dbReference type="InterPro" id="IPR000223">
    <property type="entry name" value="Pept_S26A_signal_pept_1"/>
</dbReference>
<keyword evidence="9" id="KW-0809">Transit peptide</keyword>
<dbReference type="InterPro" id="IPR019758">
    <property type="entry name" value="Pept_S26A_signal_pept_1_CS"/>
</dbReference>
<dbReference type="SUPFAM" id="SSF51306">
    <property type="entry name" value="LexA/Signal peptidase"/>
    <property type="match status" value="1"/>
</dbReference>
<evidence type="ECO:0000256" key="8">
    <source>
        <dbReference type="ARBA" id="ARBA00022801"/>
    </source>
</evidence>
<dbReference type="PROSITE" id="PS00760">
    <property type="entry name" value="SPASE_I_2"/>
    <property type="match status" value="1"/>
</dbReference>
<dbReference type="GO" id="GO:0006465">
    <property type="term" value="P:signal peptide processing"/>
    <property type="evidence" value="ECO:0007669"/>
    <property type="project" value="InterPro"/>
</dbReference>
<comment type="similarity">
    <text evidence="4">Belongs to the peptidase S26 family.</text>
</comment>
<keyword evidence="10" id="KW-0472">Membrane</keyword>
<dbReference type="GO" id="GO:0009535">
    <property type="term" value="C:chloroplast thylakoid membrane"/>
    <property type="evidence" value="ECO:0007669"/>
    <property type="project" value="TreeGrafter"/>
</dbReference>
<evidence type="ECO:0000256" key="7">
    <source>
        <dbReference type="ARBA" id="ARBA00022640"/>
    </source>
</evidence>
<keyword evidence="7" id="KW-0934">Plastid</keyword>
<name>A0A9D4ZE05_ADICA</name>
<dbReference type="Pfam" id="PF10502">
    <property type="entry name" value="Peptidase_S26"/>
    <property type="match status" value="1"/>
</dbReference>
<feature type="active site" evidence="11">
    <location>
        <position position="110"/>
    </location>
</feature>
<evidence type="ECO:0000256" key="2">
    <source>
        <dbReference type="ARBA" id="ARBA00004229"/>
    </source>
</evidence>
<dbReference type="CDD" id="cd06530">
    <property type="entry name" value="S26_SPase_I"/>
    <property type="match status" value="1"/>
</dbReference>
<dbReference type="GO" id="GO:0004252">
    <property type="term" value="F:serine-type endopeptidase activity"/>
    <property type="evidence" value="ECO:0007669"/>
    <property type="project" value="InterPro"/>
</dbReference>
<evidence type="ECO:0000256" key="11">
    <source>
        <dbReference type="PIRSR" id="PIRSR600223-1"/>
    </source>
</evidence>
<comment type="catalytic activity">
    <reaction evidence="1">
        <text>Cleavage of hydrophobic, N-terminal signal or leader sequences from secreted and periplasmic proteins.</text>
        <dbReference type="EC" id="3.4.21.89"/>
    </reaction>
</comment>
<evidence type="ECO:0000313" key="14">
    <source>
        <dbReference type="Proteomes" id="UP000886520"/>
    </source>
</evidence>
<feature type="active site" evidence="11">
    <location>
        <position position="160"/>
    </location>
</feature>
<feature type="domain" description="Peptidase S26" evidence="12">
    <location>
        <begin position="84"/>
        <end position="240"/>
    </location>
</feature>
<dbReference type="InterPro" id="IPR036286">
    <property type="entry name" value="LexA/Signal_pep-like_sf"/>
</dbReference>
<comment type="caution">
    <text evidence="13">The sequence shown here is derived from an EMBL/GenBank/DDBJ whole genome shotgun (WGS) entry which is preliminary data.</text>
</comment>
<protein>
    <recommendedName>
        <fullName evidence="5">signal peptidase I</fullName>
        <ecNumber evidence="5">3.4.21.89</ecNumber>
    </recommendedName>
</protein>
<dbReference type="PRINTS" id="PR00727">
    <property type="entry name" value="LEADERPTASE"/>
</dbReference>
<proteinExistence type="inferred from homology"/>
<dbReference type="InterPro" id="IPR019533">
    <property type="entry name" value="Peptidase_S26"/>
</dbReference>
<evidence type="ECO:0000256" key="5">
    <source>
        <dbReference type="ARBA" id="ARBA00013208"/>
    </source>
</evidence>
<reference evidence="13" key="1">
    <citation type="submission" date="2021-01" db="EMBL/GenBank/DDBJ databases">
        <title>Adiantum capillus-veneris genome.</title>
        <authorList>
            <person name="Fang Y."/>
            <person name="Liao Q."/>
        </authorList>
    </citation>
    <scope>NUCLEOTIDE SEQUENCE</scope>
    <source>
        <strain evidence="13">H3</strain>
        <tissue evidence="13">Leaf</tissue>
    </source>
</reference>
<evidence type="ECO:0000256" key="4">
    <source>
        <dbReference type="ARBA" id="ARBA00009370"/>
    </source>
</evidence>
<dbReference type="NCBIfam" id="TIGR02227">
    <property type="entry name" value="sigpep_I_bact"/>
    <property type="match status" value="1"/>
</dbReference>
<gene>
    <name evidence="13" type="ORF">GOP47_0014970</name>
</gene>
<dbReference type="Gene3D" id="2.10.109.10">
    <property type="entry name" value="Umud Fragment, subunit A"/>
    <property type="match status" value="1"/>
</dbReference>
<evidence type="ECO:0000256" key="1">
    <source>
        <dbReference type="ARBA" id="ARBA00000677"/>
    </source>
</evidence>
<organism evidence="13 14">
    <name type="scientific">Adiantum capillus-veneris</name>
    <name type="common">Maidenhair fern</name>
    <dbReference type="NCBI Taxonomy" id="13818"/>
    <lineage>
        <taxon>Eukaryota</taxon>
        <taxon>Viridiplantae</taxon>
        <taxon>Streptophyta</taxon>
        <taxon>Embryophyta</taxon>
        <taxon>Tracheophyta</taxon>
        <taxon>Polypodiopsida</taxon>
        <taxon>Polypodiidae</taxon>
        <taxon>Polypodiales</taxon>
        <taxon>Pteridineae</taxon>
        <taxon>Pteridaceae</taxon>
        <taxon>Vittarioideae</taxon>
        <taxon>Adiantum</taxon>
    </lineage>
</organism>
<dbReference type="EMBL" id="JABFUD020000014">
    <property type="protein sequence ID" value="KAI5070627.1"/>
    <property type="molecule type" value="Genomic_DNA"/>
</dbReference>
<evidence type="ECO:0000313" key="13">
    <source>
        <dbReference type="EMBL" id="KAI5070627.1"/>
    </source>
</evidence>
<keyword evidence="8" id="KW-0378">Hydrolase</keyword>
<dbReference type="FunFam" id="2.10.109.10:FF:000012">
    <property type="entry name" value="Peptidase/ serine-type peptidase"/>
    <property type="match status" value="1"/>
</dbReference>
<evidence type="ECO:0000256" key="9">
    <source>
        <dbReference type="ARBA" id="ARBA00022946"/>
    </source>
</evidence>
<accession>A0A9D4ZE05</accession>
<dbReference type="PANTHER" id="PTHR43390:SF1">
    <property type="entry name" value="CHLOROPLAST PROCESSING PEPTIDASE"/>
    <property type="match status" value="1"/>
</dbReference>
<dbReference type="Proteomes" id="UP000886520">
    <property type="component" value="Chromosome 14"/>
</dbReference>
<dbReference type="PANTHER" id="PTHR43390">
    <property type="entry name" value="SIGNAL PEPTIDASE I"/>
    <property type="match status" value="1"/>
</dbReference>
<sequence length="313" mass="35909">MLHLRPRRVGGLYYCCWDFPFNRVLSSLHFHELSPLSGFSSSRVVGIFSSRRATLEHEDIPAATLEGEEHTQTQEVDAGEHDYKRLVVTILLYVFFRWLVADFLFIPSLSMYPSLEVGDRIVAEKVSYYFRRPQVNDIVIFTAPPILQERGYTSGDVFIKRVVAGPGDVVEVHNGKLIVNGIAQDEEFIAEPPSYDMCPMYIPDGYFFVMGDNRNNSYDSHAWGPLPAKNILGRSVFRYWPPTRLGSITLDPEGEEHPGRLSRQRCLDHFYSAGRPAQVFRTNLVRYTWDSEQGKTWEVHSPTSRLENPEQTQ</sequence>
<evidence type="ECO:0000256" key="10">
    <source>
        <dbReference type="ARBA" id="ARBA00023136"/>
    </source>
</evidence>
<comment type="subcellular location">
    <subcellularLocation>
        <location evidence="3">Membrane</location>
    </subcellularLocation>
    <subcellularLocation>
        <location evidence="2">Plastid</location>
        <location evidence="2">Chloroplast</location>
    </subcellularLocation>
</comment>
<dbReference type="AlphaFoldDB" id="A0A9D4ZE05"/>
<evidence type="ECO:0000256" key="3">
    <source>
        <dbReference type="ARBA" id="ARBA00004370"/>
    </source>
</evidence>
<dbReference type="GO" id="GO:0010027">
    <property type="term" value="P:thylakoid membrane organization"/>
    <property type="evidence" value="ECO:0007669"/>
    <property type="project" value="TreeGrafter"/>
</dbReference>
<keyword evidence="6" id="KW-0150">Chloroplast</keyword>